<dbReference type="Proteomes" id="UP001589536">
    <property type="component" value="Unassembled WGS sequence"/>
</dbReference>
<dbReference type="EMBL" id="JBHMBH010000006">
    <property type="protein sequence ID" value="MFB9712993.1"/>
    <property type="molecule type" value="Genomic_DNA"/>
</dbReference>
<feature type="chain" id="PRO_5045690649" evidence="2">
    <location>
        <begin position="28"/>
        <end position="209"/>
    </location>
</feature>
<organism evidence="4 5">
    <name type="scientific">Arthrobacter methylotrophus</name>
    <dbReference type="NCBI Taxonomy" id="121291"/>
    <lineage>
        <taxon>Bacteria</taxon>
        <taxon>Bacillati</taxon>
        <taxon>Actinomycetota</taxon>
        <taxon>Actinomycetes</taxon>
        <taxon>Micrococcales</taxon>
        <taxon>Micrococcaceae</taxon>
        <taxon>Arthrobacter</taxon>
    </lineage>
</organism>
<name>A0ABV5UKE4_9MICC</name>
<reference evidence="4 5" key="1">
    <citation type="submission" date="2024-09" db="EMBL/GenBank/DDBJ databases">
        <authorList>
            <person name="Sun Q."/>
            <person name="Mori K."/>
        </authorList>
    </citation>
    <scope>NUCLEOTIDE SEQUENCE [LARGE SCALE GENOMIC DNA]</scope>
    <source>
        <strain evidence="4 5">JCM 13519</strain>
    </source>
</reference>
<evidence type="ECO:0000256" key="2">
    <source>
        <dbReference type="SAM" id="SignalP"/>
    </source>
</evidence>
<feature type="signal peptide" evidence="2">
    <location>
        <begin position="1"/>
        <end position="27"/>
    </location>
</feature>
<dbReference type="InterPro" id="IPR046281">
    <property type="entry name" value="DUF6318"/>
</dbReference>
<feature type="domain" description="DUF6318" evidence="3">
    <location>
        <begin position="55"/>
        <end position="204"/>
    </location>
</feature>
<evidence type="ECO:0000256" key="1">
    <source>
        <dbReference type="SAM" id="MobiDB-lite"/>
    </source>
</evidence>
<sequence length="209" mass="22192">MTPRTFIFARAKLFVIASLAAALTLTACGNGGQPQAEQSASPTVSASASPTPTAAYKPADAKGKAQNVPVPVLPEAAKANSKEGVEAFAKYWFEVLSYAYETGDLAIWSAKTSAECTFCTRIRQGVESAYLKGRWVVGGKMTTPLVEVTFKSEALSQRVILQTIQAQIDYYDADGSIGQPATPLSNSASIMIAAFESGSWKVKDLGLIR</sequence>
<keyword evidence="2" id="KW-0732">Signal</keyword>
<dbReference type="Pfam" id="PF19843">
    <property type="entry name" value="DUF6318"/>
    <property type="match status" value="1"/>
</dbReference>
<proteinExistence type="predicted"/>
<evidence type="ECO:0000259" key="3">
    <source>
        <dbReference type="Pfam" id="PF19843"/>
    </source>
</evidence>
<evidence type="ECO:0000313" key="4">
    <source>
        <dbReference type="EMBL" id="MFB9712993.1"/>
    </source>
</evidence>
<protein>
    <submittedName>
        <fullName evidence="4">DUF6318 family protein</fullName>
    </submittedName>
</protein>
<accession>A0ABV5UKE4</accession>
<keyword evidence="5" id="KW-1185">Reference proteome</keyword>
<dbReference type="RefSeq" id="WP_345048660.1">
    <property type="nucleotide sequence ID" value="NZ_BAABED010000001.1"/>
</dbReference>
<dbReference type="PROSITE" id="PS51257">
    <property type="entry name" value="PROKAR_LIPOPROTEIN"/>
    <property type="match status" value="1"/>
</dbReference>
<evidence type="ECO:0000313" key="5">
    <source>
        <dbReference type="Proteomes" id="UP001589536"/>
    </source>
</evidence>
<feature type="region of interest" description="Disordered" evidence="1">
    <location>
        <begin position="32"/>
        <end position="62"/>
    </location>
</feature>
<gene>
    <name evidence="4" type="ORF">ACFFPI_02325</name>
</gene>
<feature type="compositionally biased region" description="Low complexity" evidence="1">
    <location>
        <begin position="39"/>
        <end position="55"/>
    </location>
</feature>
<comment type="caution">
    <text evidence="4">The sequence shown here is derived from an EMBL/GenBank/DDBJ whole genome shotgun (WGS) entry which is preliminary data.</text>
</comment>